<gene>
    <name evidence="2" type="ORF">H5410_049074</name>
</gene>
<dbReference type="AlphaFoldDB" id="A0A9J5XNI3"/>
<name>A0A9J5XNI3_SOLCO</name>
<keyword evidence="3" id="KW-1185">Reference proteome</keyword>
<proteinExistence type="predicted"/>
<organism evidence="2 3">
    <name type="scientific">Solanum commersonii</name>
    <name type="common">Commerson's wild potato</name>
    <name type="synonym">Commerson's nightshade</name>
    <dbReference type="NCBI Taxonomy" id="4109"/>
    <lineage>
        <taxon>Eukaryota</taxon>
        <taxon>Viridiplantae</taxon>
        <taxon>Streptophyta</taxon>
        <taxon>Embryophyta</taxon>
        <taxon>Tracheophyta</taxon>
        <taxon>Spermatophyta</taxon>
        <taxon>Magnoliopsida</taxon>
        <taxon>eudicotyledons</taxon>
        <taxon>Gunneridae</taxon>
        <taxon>Pentapetalae</taxon>
        <taxon>asterids</taxon>
        <taxon>lamiids</taxon>
        <taxon>Solanales</taxon>
        <taxon>Solanaceae</taxon>
        <taxon>Solanoideae</taxon>
        <taxon>Solaneae</taxon>
        <taxon>Solanum</taxon>
    </lineage>
</organism>
<evidence type="ECO:0000313" key="3">
    <source>
        <dbReference type="Proteomes" id="UP000824120"/>
    </source>
</evidence>
<dbReference type="EMBL" id="JACXVP010000009">
    <property type="protein sequence ID" value="KAG5588640.1"/>
    <property type="molecule type" value="Genomic_DNA"/>
</dbReference>
<protein>
    <submittedName>
        <fullName evidence="2">Uncharacterized protein</fullName>
    </submittedName>
</protein>
<keyword evidence="1" id="KW-0812">Transmembrane</keyword>
<sequence>MGRGVTTFTEKDSNTNDSHGNWAKVLANLYSGVYCYSFLKGRGRETTQRLGLAILGCIATGLHCFWSILAGFRSCSLTSGLAEPVGEEEQCRGRFVLDCCCTLLWLLLF</sequence>
<comment type="caution">
    <text evidence="2">The sequence shown here is derived from an EMBL/GenBank/DDBJ whole genome shotgun (WGS) entry which is preliminary data.</text>
</comment>
<keyword evidence="1" id="KW-0472">Membrane</keyword>
<accession>A0A9J5XNI3</accession>
<evidence type="ECO:0000256" key="1">
    <source>
        <dbReference type="SAM" id="Phobius"/>
    </source>
</evidence>
<evidence type="ECO:0000313" key="2">
    <source>
        <dbReference type="EMBL" id="KAG5588640.1"/>
    </source>
</evidence>
<feature type="transmembrane region" description="Helical" evidence="1">
    <location>
        <begin position="51"/>
        <end position="72"/>
    </location>
</feature>
<keyword evidence="1" id="KW-1133">Transmembrane helix</keyword>
<reference evidence="2 3" key="1">
    <citation type="submission" date="2020-09" db="EMBL/GenBank/DDBJ databases">
        <title>De no assembly of potato wild relative species, Solanum commersonii.</title>
        <authorList>
            <person name="Cho K."/>
        </authorList>
    </citation>
    <scope>NUCLEOTIDE SEQUENCE [LARGE SCALE GENOMIC DNA]</scope>
    <source>
        <strain evidence="2">LZ3.2</strain>
        <tissue evidence="2">Leaf</tissue>
    </source>
</reference>
<dbReference type="Proteomes" id="UP000824120">
    <property type="component" value="Chromosome 9"/>
</dbReference>